<sequence>MSAIILVVSSLFTLVTVTLNHLVDIYGQTTLDFSPHFPLKKEEIIKKHCTNVFPKGVLTATMSLFGVILFLCEMIALKVQSQVKAHKSHEK</sequence>
<protein>
    <submittedName>
        <fullName evidence="2">Uncharacterized protein</fullName>
    </submittedName>
</protein>
<reference evidence="2" key="2">
    <citation type="submission" date="2025-08" db="UniProtKB">
        <authorList>
            <consortium name="Ensembl"/>
        </authorList>
    </citation>
    <scope>IDENTIFICATION</scope>
</reference>
<organism evidence="2 3">
    <name type="scientific">Peromyscus maniculatus bairdii</name>
    <name type="common">Prairie deer mouse</name>
    <dbReference type="NCBI Taxonomy" id="230844"/>
    <lineage>
        <taxon>Eukaryota</taxon>
        <taxon>Metazoa</taxon>
        <taxon>Chordata</taxon>
        <taxon>Craniata</taxon>
        <taxon>Vertebrata</taxon>
        <taxon>Euteleostomi</taxon>
        <taxon>Mammalia</taxon>
        <taxon>Eutheria</taxon>
        <taxon>Euarchontoglires</taxon>
        <taxon>Glires</taxon>
        <taxon>Rodentia</taxon>
        <taxon>Myomorpha</taxon>
        <taxon>Muroidea</taxon>
        <taxon>Cricetidae</taxon>
        <taxon>Neotominae</taxon>
        <taxon>Peromyscus</taxon>
    </lineage>
</organism>
<evidence type="ECO:0000313" key="3">
    <source>
        <dbReference type="Proteomes" id="UP000694547"/>
    </source>
</evidence>
<evidence type="ECO:0000313" key="2">
    <source>
        <dbReference type="Ensembl" id="ENSPEMP00000033947.1"/>
    </source>
</evidence>
<keyword evidence="1" id="KW-0472">Membrane</keyword>
<feature type="transmembrane region" description="Helical" evidence="1">
    <location>
        <begin position="57"/>
        <end position="77"/>
    </location>
</feature>
<reference evidence="2" key="3">
    <citation type="submission" date="2025-09" db="UniProtKB">
        <authorList>
            <consortium name="Ensembl"/>
        </authorList>
    </citation>
    <scope>IDENTIFICATION</scope>
</reference>
<reference evidence="2 3" key="1">
    <citation type="submission" date="2018-10" db="EMBL/GenBank/DDBJ databases">
        <title>Improved assembly of the deer mouse Peromyscus maniculatus genome.</title>
        <authorList>
            <person name="Lassance J.-M."/>
            <person name="Hoekstra H.E."/>
        </authorList>
    </citation>
    <scope>NUCLEOTIDE SEQUENCE [LARGE SCALE GENOMIC DNA]</scope>
</reference>
<proteinExistence type="predicted"/>
<dbReference type="AlphaFoldDB" id="A0A8C8W3F4"/>
<dbReference type="Proteomes" id="UP000694547">
    <property type="component" value="Chromosome X"/>
</dbReference>
<name>A0A8C8W3F4_PERMB</name>
<keyword evidence="3" id="KW-1185">Reference proteome</keyword>
<dbReference type="GeneTree" id="ENSGT00520000056155"/>
<keyword evidence="1" id="KW-0812">Transmembrane</keyword>
<keyword evidence="1" id="KW-1133">Transmembrane helix</keyword>
<dbReference type="Ensembl" id="ENSPEMT00000036675.1">
    <property type="protein sequence ID" value="ENSPEMP00000033947.1"/>
    <property type="gene ID" value="ENSPEMG00000029912.1"/>
</dbReference>
<accession>A0A8C8W3F4</accession>
<evidence type="ECO:0000256" key="1">
    <source>
        <dbReference type="SAM" id="Phobius"/>
    </source>
</evidence>